<dbReference type="Proteomes" id="UP000638353">
    <property type="component" value="Unassembled WGS sequence"/>
</dbReference>
<reference evidence="2" key="1">
    <citation type="journal article" date="2014" name="Int. J. Syst. Evol. Microbiol.">
        <title>Complete genome sequence of Corynebacterium casei LMG S-19264T (=DSM 44701T), isolated from a smear-ripened cheese.</title>
        <authorList>
            <consortium name="US DOE Joint Genome Institute (JGI-PGF)"/>
            <person name="Walter F."/>
            <person name="Albersmeier A."/>
            <person name="Kalinowski J."/>
            <person name="Ruckert C."/>
        </authorList>
    </citation>
    <scope>NUCLEOTIDE SEQUENCE</scope>
    <source>
        <strain evidence="2">JCM 4637</strain>
    </source>
</reference>
<feature type="compositionally biased region" description="Low complexity" evidence="1">
    <location>
        <begin position="740"/>
        <end position="750"/>
    </location>
</feature>
<gene>
    <name evidence="2" type="ORF">GCM10010334_19630</name>
</gene>
<evidence type="ECO:0000313" key="2">
    <source>
        <dbReference type="EMBL" id="GHC87606.1"/>
    </source>
</evidence>
<name>A0A918WVC7_9ACTN</name>
<feature type="region of interest" description="Disordered" evidence="1">
    <location>
        <begin position="430"/>
        <end position="449"/>
    </location>
</feature>
<evidence type="ECO:0000256" key="1">
    <source>
        <dbReference type="SAM" id="MobiDB-lite"/>
    </source>
</evidence>
<dbReference type="EMBL" id="BMVC01000003">
    <property type="protein sequence ID" value="GHC87606.1"/>
    <property type="molecule type" value="Genomic_DNA"/>
</dbReference>
<reference evidence="2" key="2">
    <citation type="submission" date="2020-09" db="EMBL/GenBank/DDBJ databases">
        <authorList>
            <person name="Sun Q."/>
            <person name="Ohkuma M."/>
        </authorList>
    </citation>
    <scope>NUCLEOTIDE SEQUENCE</scope>
    <source>
        <strain evidence="2">JCM 4637</strain>
    </source>
</reference>
<evidence type="ECO:0000313" key="3">
    <source>
        <dbReference type="Proteomes" id="UP000638353"/>
    </source>
</evidence>
<feature type="compositionally biased region" description="Low complexity" evidence="1">
    <location>
        <begin position="439"/>
        <end position="449"/>
    </location>
</feature>
<accession>A0A918WVC7</accession>
<protein>
    <submittedName>
        <fullName evidence="2">Uncharacterized protein</fullName>
    </submittedName>
</protein>
<dbReference type="AlphaFoldDB" id="A0A918WVC7"/>
<organism evidence="2 3">
    <name type="scientific">Streptomyces finlayi</name>
    <dbReference type="NCBI Taxonomy" id="67296"/>
    <lineage>
        <taxon>Bacteria</taxon>
        <taxon>Bacillati</taxon>
        <taxon>Actinomycetota</taxon>
        <taxon>Actinomycetes</taxon>
        <taxon>Kitasatosporales</taxon>
        <taxon>Streptomycetaceae</taxon>
        <taxon>Streptomyces</taxon>
    </lineage>
</organism>
<dbReference type="Gene3D" id="3.40.50.300">
    <property type="entry name" value="P-loop containing nucleotide triphosphate hydrolases"/>
    <property type="match status" value="1"/>
</dbReference>
<dbReference type="InterPro" id="IPR027417">
    <property type="entry name" value="P-loop_NTPase"/>
</dbReference>
<dbReference type="CDD" id="cd00009">
    <property type="entry name" value="AAA"/>
    <property type="match status" value="1"/>
</dbReference>
<proteinExistence type="predicted"/>
<sequence length="750" mass="81732">MADIRSGEWFEAARERGFVGRRQESALFGDLLERNSGSVLFVHGPGGIGKTTLLHHFAHLAAQRGHEPVLRDARDVLLPGTGPERGPEAHGPGRVLLLDAADALPEEALRQELPTLPLPDLVTVLAARNAPPVAWRVDPAWRELLHSLRLGPLDTEESLRLLRGRGMPGVHGQQEENRILAFARGHPLALALAADIEAHGGVSGDLSPADSPQIVRTLLDCLLESVPSPLHRTALEATAQVLVTTESLLAELLDVPDAGPVFAWLRTLSAMDHVRHGIRPHDLVRDALDAELRWRHPDLRTKLRKRAGAYYLRLFDETDLDRQRAVLPDYAYLHRESPVVGPVLTSALPPSDDGLDRLAVAPGTPADLDALCAMVRRHEGAQSADLLRDWSRGHPAFEPYAIRARTIRPDGGAPEPSGCYALLWLSGGDRNDGNDHDGPGTAAGPEGTAAEVDDPAVHAVRRWLAGPGGLRAGEQALFVRFWLDAEIYQGPSPVQLLITLRLTHHYLTARSPALTLLPFADPDAWAEGCAYVGFGRLPEADFTVGGITYGMFVHDWRRNPRDVWLRQLTAQGATTTPVPSPAPPAFPDQPVLDQDQFAAAVREALRRLDRVDGLDDSPLLDTRLVRTQCAAHAGPRERATVLREAIATAAAQLEASVADRRGFRALHHTFLRPAGTQQRAADLLGLPMTTYRRHLAAGTDRLTTLLWQQELSTEPPPTRARPADRRPGEAAPPVAEPHSRVTTTRVDTSS</sequence>
<comment type="caution">
    <text evidence="2">The sequence shown here is derived from an EMBL/GenBank/DDBJ whole genome shotgun (WGS) entry which is preliminary data.</text>
</comment>
<feature type="region of interest" description="Disordered" evidence="1">
    <location>
        <begin position="709"/>
        <end position="750"/>
    </location>
</feature>
<dbReference type="RefSeq" id="WP_189823116.1">
    <property type="nucleotide sequence ID" value="NZ_BMVC01000003.1"/>
</dbReference>
<dbReference type="SUPFAM" id="SSF52540">
    <property type="entry name" value="P-loop containing nucleoside triphosphate hydrolases"/>
    <property type="match status" value="1"/>
</dbReference>